<feature type="domain" description="Protein kinase" evidence="5">
    <location>
        <begin position="226"/>
        <end position="464"/>
    </location>
</feature>
<dbReference type="SMART" id="SM00220">
    <property type="entry name" value="S_TKc"/>
    <property type="match status" value="1"/>
</dbReference>
<keyword evidence="2" id="KW-0547">Nucleotide-binding</keyword>
<dbReference type="InterPro" id="IPR000719">
    <property type="entry name" value="Prot_kinase_dom"/>
</dbReference>
<keyword evidence="1" id="KW-0808">Transferase</keyword>
<comment type="caution">
    <text evidence="6">The sequence shown here is derived from an EMBL/GenBank/DDBJ whole genome shotgun (WGS) entry which is preliminary data.</text>
</comment>
<dbReference type="OrthoDB" id="4062651at2759"/>
<gene>
    <name evidence="6" type="ORF">PGRI_075730</name>
</gene>
<organism evidence="6 7">
    <name type="scientific">Penicillium patulum</name>
    <name type="common">Penicillium griseofulvum</name>
    <dbReference type="NCBI Taxonomy" id="5078"/>
    <lineage>
        <taxon>Eukaryota</taxon>
        <taxon>Fungi</taxon>
        <taxon>Dikarya</taxon>
        <taxon>Ascomycota</taxon>
        <taxon>Pezizomycotina</taxon>
        <taxon>Eurotiomycetes</taxon>
        <taxon>Eurotiomycetidae</taxon>
        <taxon>Eurotiales</taxon>
        <taxon>Aspergillaceae</taxon>
        <taxon>Penicillium</taxon>
    </lineage>
</organism>
<dbReference type="GO" id="GO:0005524">
    <property type="term" value="F:ATP binding"/>
    <property type="evidence" value="ECO:0007669"/>
    <property type="project" value="UniProtKB-KW"/>
</dbReference>
<dbReference type="PANTHER" id="PTHR44329">
    <property type="entry name" value="SERINE/THREONINE-PROTEIN KINASE TNNI3K-RELATED"/>
    <property type="match status" value="1"/>
</dbReference>
<keyword evidence="3" id="KW-0418">Kinase</keyword>
<dbReference type="AlphaFoldDB" id="A0A135LZP3"/>
<name>A0A135LZP3_PENPA</name>
<dbReference type="GeneID" id="63710587"/>
<reference evidence="6 7" key="1">
    <citation type="journal article" date="2016" name="BMC Genomics">
        <title>Genome sequencing and secondary metabolism of the postharvest pathogen Penicillium griseofulvum.</title>
        <authorList>
            <person name="Banani H."/>
            <person name="Marcet-Houben M."/>
            <person name="Ballester A.R."/>
            <person name="Abbruscato P."/>
            <person name="Gonzalez-Candelas L."/>
            <person name="Gabaldon T."/>
            <person name="Spadaro D."/>
        </authorList>
    </citation>
    <scope>NUCLEOTIDE SEQUENCE [LARGE SCALE GENOMIC DNA]</scope>
    <source>
        <strain evidence="6 7">PG3</strain>
    </source>
</reference>
<keyword evidence="7" id="KW-1185">Reference proteome</keyword>
<dbReference type="PANTHER" id="PTHR44329:SF288">
    <property type="entry name" value="MITOGEN-ACTIVATED PROTEIN KINASE KINASE KINASE 20"/>
    <property type="match status" value="1"/>
</dbReference>
<accession>A0A135LZP3</accession>
<dbReference type="RefSeq" id="XP_040652964.1">
    <property type="nucleotide sequence ID" value="XM_040795287.1"/>
</dbReference>
<evidence type="ECO:0000259" key="5">
    <source>
        <dbReference type="PROSITE" id="PS50011"/>
    </source>
</evidence>
<evidence type="ECO:0000313" key="7">
    <source>
        <dbReference type="Proteomes" id="UP000070168"/>
    </source>
</evidence>
<protein>
    <recommendedName>
        <fullName evidence="5">Protein kinase domain-containing protein</fullName>
    </recommendedName>
</protein>
<dbReference type="GO" id="GO:0004674">
    <property type="term" value="F:protein serine/threonine kinase activity"/>
    <property type="evidence" value="ECO:0007669"/>
    <property type="project" value="TreeGrafter"/>
</dbReference>
<evidence type="ECO:0000256" key="3">
    <source>
        <dbReference type="ARBA" id="ARBA00022777"/>
    </source>
</evidence>
<dbReference type="InterPro" id="IPR051681">
    <property type="entry name" value="Ser/Thr_Kinases-Pseudokinases"/>
</dbReference>
<dbReference type="Pfam" id="PF00069">
    <property type="entry name" value="Pkinase"/>
    <property type="match status" value="1"/>
</dbReference>
<evidence type="ECO:0000256" key="4">
    <source>
        <dbReference type="ARBA" id="ARBA00022840"/>
    </source>
</evidence>
<dbReference type="SUPFAM" id="SSF56112">
    <property type="entry name" value="Protein kinase-like (PK-like)"/>
    <property type="match status" value="1"/>
</dbReference>
<dbReference type="EMBL" id="LHQR01000013">
    <property type="protein sequence ID" value="KXG54429.1"/>
    <property type="molecule type" value="Genomic_DNA"/>
</dbReference>
<evidence type="ECO:0000256" key="1">
    <source>
        <dbReference type="ARBA" id="ARBA00022679"/>
    </source>
</evidence>
<evidence type="ECO:0000256" key="2">
    <source>
        <dbReference type="ARBA" id="ARBA00022741"/>
    </source>
</evidence>
<dbReference type="InterPro" id="IPR011009">
    <property type="entry name" value="Kinase-like_dom_sf"/>
</dbReference>
<dbReference type="PROSITE" id="PS50011">
    <property type="entry name" value="PROTEIN_KINASE_DOM"/>
    <property type="match status" value="1"/>
</dbReference>
<proteinExistence type="predicted"/>
<keyword evidence="4" id="KW-0067">ATP-binding</keyword>
<evidence type="ECO:0000313" key="6">
    <source>
        <dbReference type="EMBL" id="KXG54429.1"/>
    </source>
</evidence>
<dbReference type="Proteomes" id="UP000070168">
    <property type="component" value="Unassembled WGS sequence"/>
</dbReference>
<dbReference type="Gene3D" id="1.10.510.10">
    <property type="entry name" value="Transferase(Phosphotransferase) domain 1"/>
    <property type="match status" value="1"/>
</dbReference>
<sequence>MEKAGMKGRLKLERPNSFHLPLLLPVSAHLTQLVEIDSYNHLFRSKAATPDEIRECSRILTAAPISLLHPPIQSTVKLQSYSENQDYLVQGTPETSSRSQTLVYRSGDCEWWIKVTFVGLFSRALHASEKRSISKRELREKYQAFVKLIQYNSLPLLDDTVTEVILEIAPETVGTIQLKHEATNNVNSYAMLARRLTYQIREDPSRVLYPLCDEFPSFRNIHLADLIDGEEITDGVFRVSHKHDSMHYIHKVVNRPLYFPHDTDVIRSELENLKCFHGVPNIVQQAGIVVSPNPYMTLRGFDQPLVVNGILLKYYTGGSLRDVLSKGQVAMYPWKRWGIQIATALSCLHTARKSHMDIKTSNVVLDAEGNAIVIDISGIGGMTYEWRAPEVRDILSPIGLPFERRRLNDIWAYGKLLSEIAAHAEDCPYLETLRSVAAKLMEEDTQIRMTLSEAISQLEAGACN</sequence>
<dbReference type="STRING" id="5078.A0A135LZP3"/>